<dbReference type="InterPro" id="IPR012338">
    <property type="entry name" value="Beta-lactam/transpept-like"/>
</dbReference>
<organism evidence="3 4">
    <name type="scientific">Arthrobacter cryoconiti</name>
    <dbReference type="NCBI Taxonomy" id="748907"/>
    <lineage>
        <taxon>Bacteria</taxon>
        <taxon>Bacillati</taxon>
        <taxon>Actinomycetota</taxon>
        <taxon>Actinomycetes</taxon>
        <taxon>Micrococcales</taxon>
        <taxon>Micrococcaceae</taxon>
        <taxon>Arthrobacter</taxon>
    </lineage>
</organism>
<gene>
    <name evidence="3" type="ORF">ACFOW9_10500</name>
</gene>
<name>A0ABV8R0L7_9MICC</name>
<dbReference type="InterPro" id="IPR050491">
    <property type="entry name" value="AmpC-like"/>
</dbReference>
<dbReference type="PANTHER" id="PTHR46825:SF7">
    <property type="entry name" value="D-ALANYL-D-ALANINE CARBOXYPEPTIDASE"/>
    <property type="match status" value="1"/>
</dbReference>
<dbReference type="RefSeq" id="WP_230068058.1">
    <property type="nucleotide sequence ID" value="NZ_BAABLL010000006.1"/>
</dbReference>
<accession>A0ABV8R0L7</accession>
<feature type="signal peptide" evidence="1">
    <location>
        <begin position="1"/>
        <end position="31"/>
    </location>
</feature>
<reference evidence="4" key="1">
    <citation type="journal article" date="2019" name="Int. J. Syst. Evol. Microbiol.">
        <title>The Global Catalogue of Microorganisms (GCM) 10K type strain sequencing project: providing services to taxonomists for standard genome sequencing and annotation.</title>
        <authorList>
            <consortium name="The Broad Institute Genomics Platform"/>
            <consortium name="The Broad Institute Genome Sequencing Center for Infectious Disease"/>
            <person name="Wu L."/>
            <person name="Ma J."/>
        </authorList>
    </citation>
    <scope>NUCLEOTIDE SEQUENCE [LARGE SCALE GENOMIC DNA]</scope>
    <source>
        <strain evidence="4">CGMCC 1.10698</strain>
    </source>
</reference>
<evidence type="ECO:0000313" key="3">
    <source>
        <dbReference type="EMBL" id="MFC4266030.1"/>
    </source>
</evidence>
<dbReference type="Proteomes" id="UP001595773">
    <property type="component" value="Unassembled WGS sequence"/>
</dbReference>
<dbReference type="PROSITE" id="PS51257">
    <property type="entry name" value="PROKAR_LIPOPROTEIN"/>
    <property type="match status" value="1"/>
</dbReference>
<feature type="chain" id="PRO_5045888358" evidence="1">
    <location>
        <begin position="32"/>
        <end position="420"/>
    </location>
</feature>
<dbReference type="PANTHER" id="PTHR46825">
    <property type="entry name" value="D-ALANYL-D-ALANINE-CARBOXYPEPTIDASE/ENDOPEPTIDASE AMPH"/>
    <property type="match status" value="1"/>
</dbReference>
<dbReference type="InterPro" id="IPR001466">
    <property type="entry name" value="Beta-lactam-related"/>
</dbReference>
<dbReference type="Pfam" id="PF00144">
    <property type="entry name" value="Beta-lactamase"/>
    <property type="match status" value="1"/>
</dbReference>
<comment type="caution">
    <text evidence="3">The sequence shown here is derived from an EMBL/GenBank/DDBJ whole genome shotgun (WGS) entry which is preliminary data.</text>
</comment>
<sequence>MNTQRRRVIRTLTTRTTVAAAALVIAVVLTACTSSPPSTPVASSAPSADAAQPKLKPLDKAALTSTFEKLAKELGQPGAALLIRTPQGEFTATYGVTRPGGSTPVSVDDHIRVGSNTKTWTGTVILQLVQEGKISLDDPVSKFRADVPNGENITIEQMLMMRSGLANYTETFALNAALDAEPQRVWQPEELVAMGLALPPDFKPGTQYHYSNTNTILLGLIAEKLDGKPLAQIFTDRLFAPLGLTETSFPAIGDSSLPAPYSDGYYWWTNVNTLASSKLPPDLLAKVNAGTFLPTDGTLDNPSWAWSAGSGISTIGDLAKWVEALGGKSGNLLEPQMQKARMSSPIATSDNPDAPKYGWNLGQFGQFYGHTGELPGFNSFMGYDPEADVTLVVWANLAPAADGQGPATSIARKLIKEMYE</sequence>
<dbReference type="Gene3D" id="3.40.710.10">
    <property type="entry name" value="DD-peptidase/beta-lactamase superfamily"/>
    <property type="match status" value="1"/>
</dbReference>
<protein>
    <submittedName>
        <fullName evidence="3">Serine hydrolase domain-containing protein</fullName>
        <ecNumber evidence="3">3.-.-.-</ecNumber>
    </submittedName>
</protein>
<proteinExistence type="predicted"/>
<keyword evidence="3" id="KW-0378">Hydrolase</keyword>
<dbReference type="GO" id="GO:0016787">
    <property type="term" value="F:hydrolase activity"/>
    <property type="evidence" value="ECO:0007669"/>
    <property type="project" value="UniProtKB-KW"/>
</dbReference>
<evidence type="ECO:0000259" key="2">
    <source>
        <dbReference type="Pfam" id="PF00144"/>
    </source>
</evidence>
<evidence type="ECO:0000313" key="4">
    <source>
        <dbReference type="Proteomes" id="UP001595773"/>
    </source>
</evidence>
<feature type="domain" description="Beta-lactamase-related" evidence="2">
    <location>
        <begin position="66"/>
        <end position="408"/>
    </location>
</feature>
<evidence type="ECO:0000256" key="1">
    <source>
        <dbReference type="SAM" id="SignalP"/>
    </source>
</evidence>
<dbReference type="SUPFAM" id="SSF56601">
    <property type="entry name" value="beta-lactamase/transpeptidase-like"/>
    <property type="match status" value="1"/>
</dbReference>
<keyword evidence="4" id="KW-1185">Reference proteome</keyword>
<dbReference type="EC" id="3.-.-.-" evidence="3"/>
<keyword evidence="1" id="KW-0732">Signal</keyword>
<dbReference type="EMBL" id="JBHSCQ010000016">
    <property type="protein sequence ID" value="MFC4266030.1"/>
    <property type="molecule type" value="Genomic_DNA"/>
</dbReference>